<evidence type="ECO:0000256" key="2">
    <source>
        <dbReference type="ARBA" id="ARBA00023125"/>
    </source>
</evidence>
<dbReference type="InterPro" id="IPR000792">
    <property type="entry name" value="Tscrpt_reg_LuxR_C"/>
</dbReference>
<dbReference type="RefSeq" id="WP_121840098.1">
    <property type="nucleotide sequence ID" value="NZ_ML014813.1"/>
</dbReference>
<dbReference type="SMART" id="SM00448">
    <property type="entry name" value="REC"/>
    <property type="match status" value="1"/>
</dbReference>
<feature type="domain" description="Response regulatory" evidence="5">
    <location>
        <begin position="7"/>
        <end position="127"/>
    </location>
</feature>
<evidence type="ECO:0000259" key="4">
    <source>
        <dbReference type="PROSITE" id="PS50043"/>
    </source>
</evidence>
<dbReference type="InterPro" id="IPR016032">
    <property type="entry name" value="Sig_transdc_resp-reg_C-effctor"/>
</dbReference>
<dbReference type="Pfam" id="PF00196">
    <property type="entry name" value="GerE"/>
    <property type="match status" value="1"/>
</dbReference>
<evidence type="ECO:0000313" key="6">
    <source>
        <dbReference type="EMBL" id="RLV58584.1"/>
    </source>
</evidence>
<proteinExistence type="predicted"/>
<name>A0A3L8PTG7_9GAMM</name>
<sequence length="212" mass="23037">MMASSYSCILVDDHPLFRQALSAVLVQKLSDEQSDIAVHEAESIAELSIKLKTSQPDLILLDLNLPDSQGFETLISLKFDYPAIAVVVISGQEDASTVKQAVQLGASGFLPKSTSVEQMVLALKDVLNGKIWLPEQYQSPEPCASKLTNLTPRQHKILAMFAKGMLNKQVAFELGLSEATVKAHATAIYQKLGVNTRTQAVIIMQNELGITA</sequence>
<organism evidence="6 7">
    <name type="scientific">Parashewanella curva</name>
    <dbReference type="NCBI Taxonomy" id="2338552"/>
    <lineage>
        <taxon>Bacteria</taxon>
        <taxon>Pseudomonadati</taxon>
        <taxon>Pseudomonadota</taxon>
        <taxon>Gammaproteobacteria</taxon>
        <taxon>Alteromonadales</taxon>
        <taxon>Shewanellaceae</taxon>
        <taxon>Parashewanella</taxon>
    </lineage>
</organism>
<evidence type="ECO:0000256" key="1">
    <source>
        <dbReference type="ARBA" id="ARBA00022553"/>
    </source>
</evidence>
<dbReference type="OrthoDB" id="9814495at2"/>
<dbReference type="GO" id="GO:0000160">
    <property type="term" value="P:phosphorelay signal transduction system"/>
    <property type="evidence" value="ECO:0007669"/>
    <property type="project" value="InterPro"/>
</dbReference>
<dbReference type="InterPro" id="IPR058245">
    <property type="entry name" value="NreC/VraR/RcsB-like_REC"/>
</dbReference>
<dbReference type="SMART" id="SM00421">
    <property type="entry name" value="HTH_LUXR"/>
    <property type="match status" value="1"/>
</dbReference>
<evidence type="ECO:0000256" key="3">
    <source>
        <dbReference type="PROSITE-ProRule" id="PRU00169"/>
    </source>
</evidence>
<dbReference type="Proteomes" id="UP000281474">
    <property type="component" value="Unassembled WGS sequence"/>
</dbReference>
<dbReference type="EMBL" id="QZEI01000064">
    <property type="protein sequence ID" value="RLV58584.1"/>
    <property type="molecule type" value="Genomic_DNA"/>
</dbReference>
<dbReference type="PANTHER" id="PTHR45566">
    <property type="entry name" value="HTH-TYPE TRANSCRIPTIONAL REGULATOR YHJB-RELATED"/>
    <property type="match status" value="1"/>
</dbReference>
<protein>
    <submittedName>
        <fullName evidence="6">DNA-binding response regulator</fullName>
    </submittedName>
</protein>
<evidence type="ECO:0000313" key="7">
    <source>
        <dbReference type="Proteomes" id="UP000281474"/>
    </source>
</evidence>
<comment type="caution">
    <text evidence="6">The sequence shown here is derived from an EMBL/GenBank/DDBJ whole genome shotgun (WGS) entry which is preliminary data.</text>
</comment>
<keyword evidence="7" id="KW-1185">Reference proteome</keyword>
<dbReference type="InterPro" id="IPR001789">
    <property type="entry name" value="Sig_transdc_resp-reg_receiver"/>
</dbReference>
<reference evidence="6 7" key="1">
    <citation type="submission" date="2018-09" db="EMBL/GenBank/DDBJ databases">
        <title>Phylogeny of the Shewanellaceae, and recommendation for two new genera, Pseudoshewanella and Parashewanella.</title>
        <authorList>
            <person name="Wang G."/>
        </authorList>
    </citation>
    <scope>NUCLEOTIDE SEQUENCE [LARGE SCALE GENOMIC DNA]</scope>
    <source>
        <strain evidence="6 7">C51</strain>
    </source>
</reference>
<dbReference type="InterPro" id="IPR051015">
    <property type="entry name" value="EvgA-like"/>
</dbReference>
<dbReference type="Pfam" id="PF00072">
    <property type="entry name" value="Response_reg"/>
    <property type="match status" value="1"/>
</dbReference>
<dbReference type="Gene3D" id="3.40.50.2300">
    <property type="match status" value="1"/>
</dbReference>
<dbReference type="PROSITE" id="PS00622">
    <property type="entry name" value="HTH_LUXR_1"/>
    <property type="match status" value="1"/>
</dbReference>
<dbReference type="SUPFAM" id="SSF52172">
    <property type="entry name" value="CheY-like"/>
    <property type="match status" value="1"/>
</dbReference>
<dbReference type="GO" id="GO:0006355">
    <property type="term" value="P:regulation of DNA-templated transcription"/>
    <property type="evidence" value="ECO:0007669"/>
    <property type="project" value="InterPro"/>
</dbReference>
<dbReference type="PROSITE" id="PS50110">
    <property type="entry name" value="RESPONSE_REGULATORY"/>
    <property type="match status" value="1"/>
</dbReference>
<gene>
    <name evidence="6" type="ORF">D5018_16525</name>
</gene>
<feature type="modified residue" description="4-aspartylphosphate" evidence="3">
    <location>
        <position position="62"/>
    </location>
</feature>
<dbReference type="InterPro" id="IPR011006">
    <property type="entry name" value="CheY-like_superfamily"/>
</dbReference>
<feature type="domain" description="HTH luxR-type" evidence="4">
    <location>
        <begin position="143"/>
        <end position="208"/>
    </location>
</feature>
<keyword evidence="2 6" id="KW-0238">DNA-binding</keyword>
<evidence type="ECO:0000259" key="5">
    <source>
        <dbReference type="PROSITE" id="PS50110"/>
    </source>
</evidence>
<dbReference type="GO" id="GO:0003677">
    <property type="term" value="F:DNA binding"/>
    <property type="evidence" value="ECO:0007669"/>
    <property type="project" value="UniProtKB-KW"/>
</dbReference>
<keyword evidence="1 3" id="KW-0597">Phosphoprotein</keyword>
<dbReference type="CDD" id="cd06170">
    <property type="entry name" value="LuxR_C_like"/>
    <property type="match status" value="1"/>
</dbReference>
<dbReference type="SUPFAM" id="SSF46894">
    <property type="entry name" value="C-terminal effector domain of the bipartite response regulators"/>
    <property type="match status" value="1"/>
</dbReference>
<dbReference type="PRINTS" id="PR00038">
    <property type="entry name" value="HTHLUXR"/>
</dbReference>
<dbReference type="PROSITE" id="PS50043">
    <property type="entry name" value="HTH_LUXR_2"/>
    <property type="match status" value="1"/>
</dbReference>
<dbReference type="PANTHER" id="PTHR45566:SF1">
    <property type="entry name" value="HTH-TYPE TRANSCRIPTIONAL REGULATOR YHJB-RELATED"/>
    <property type="match status" value="1"/>
</dbReference>
<dbReference type="AlphaFoldDB" id="A0A3L8PTG7"/>
<accession>A0A3L8PTG7</accession>
<dbReference type="CDD" id="cd17535">
    <property type="entry name" value="REC_NarL-like"/>
    <property type="match status" value="1"/>
</dbReference>